<comment type="caution">
    <text evidence="9">The sequence shown here is derived from an EMBL/GenBank/DDBJ whole genome shotgun (WGS) entry which is preliminary data.</text>
</comment>
<dbReference type="InterPro" id="IPR051472">
    <property type="entry name" value="T3SS_Stator/FliH"/>
</dbReference>
<evidence type="ECO:0000256" key="7">
    <source>
        <dbReference type="ARBA" id="ARBA00023225"/>
    </source>
</evidence>
<evidence type="ECO:0000256" key="1">
    <source>
        <dbReference type="ARBA" id="ARBA00003041"/>
    </source>
</evidence>
<dbReference type="Pfam" id="PF02108">
    <property type="entry name" value="FliH"/>
    <property type="match status" value="1"/>
</dbReference>
<proteinExistence type="inferred from homology"/>
<keyword evidence="9" id="KW-0966">Cell projection</keyword>
<accession>A0A0W0XWF6</accession>
<dbReference type="STRING" id="45073.Lqui_1985"/>
<sequence>MEKEFEPFHEKASQNEFCPWDLKAPVSESPPSPVDTQAIFEAECQRLREEARLAGYKEGMANALSEIESLKSRLLEWIDFFQNPIRLLDKEVCDEIVQTIFWICESCIGLELSCNPEKVLCLVEEIKKELPSVKGNKQLAMHPLDVEWLRNHLDKQKVAVITDILQEDANLMRGDFYLKGAYTELDGRLKARFAQLFSEQFSLEMSIPSSDDNSLDDFYDSL</sequence>
<keyword evidence="10" id="KW-1185">Reference proteome</keyword>
<dbReference type="PANTHER" id="PTHR34982:SF1">
    <property type="entry name" value="FLAGELLAR ASSEMBLY PROTEIN FLIH"/>
    <property type="match status" value="1"/>
</dbReference>
<evidence type="ECO:0000256" key="3">
    <source>
        <dbReference type="ARBA" id="ARBA00016507"/>
    </source>
</evidence>
<evidence type="ECO:0000313" key="10">
    <source>
        <dbReference type="Proteomes" id="UP000054618"/>
    </source>
</evidence>
<evidence type="ECO:0000256" key="6">
    <source>
        <dbReference type="ARBA" id="ARBA00022927"/>
    </source>
</evidence>
<dbReference type="EMBL" id="LNYS01000011">
    <property type="protein sequence ID" value="KTD49153.1"/>
    <property type="molecule type" value="Genomic_DNA"/>
</dbReference>
<dbReference type="PANTHER" id="PTHR34982">
    <property type="entry name" value="YOP PROTEINS TRANSLOCATION PROTEIN L"/>
    <property type="match status" value="1"/>
</dbReference>
<evidence type="ECO:0000256" key="2">
    <source>
        <dbReference type="ARBA" id="ARBA00006602"/>
    </source>
</evidence>
<dbReference type="GO" id="GO:0015031">
    <property type="term" value="P:protein transport"/>
    <property type="evidence" value="ECO:0007669"/>
    <property type="project" value="UniProtKB-KW"/>
</dbReference>
<feature type="domain" description="Flagellar assembly protein FliH/Type III secretion system HrpE" evidence="8">
    <location>
        <begin position="70"/>
        <end position="196"/>
    </location>
</feature>
<comment type="function">
    <text evidence="1">Needed for flagellar regrowth and assembly.</text>
</comment>
<dbReference type="RefSeq" id="WP_058508087.1">
    <property type="nucleotide sequence ID" value="NZ_CAAAIK010000028.1"/>
</dbReference>
<dbReference type="GO" id="GO:0044781">
    <property type="term" value="P:bacterial-type flagellum organization"/>
    <property type="evidence" value="ECO:0007669"/>
    <property type="project" value="UniProtKB-KW"/>
</dbReference>
<keyword evidence="9" id="KW-0969">Cilium</keyword>
<evidence type="ECO:0000256" key="4">
    <source>
        <dbReference type="ARBA" id="ARBA00022448"/>
    </source>
</evidence>
<gene>
    <name evidence="9" type="primary">fliH</name>
    <name evidence="9" type="ORF">Lqui_1985</name>
</gene>
<dbReference type="PATRIC" id="fig|45073.5.peg.2094"/>
<comment type="similarity">
    <text evidence="2">Belongs to the FliH family.</text>
</comment>
<dbReference type="Proteomes" id="UP000054618">
    <property type="component" value="Unassembled WGS sequence"/>
</dbReference>
<dbReference type="GO" id="GO:0005829">
    <property type="term" value="C:cytosol"/>
    <property type="evidence" value="ECO:0007669"/>
    <property type="project" value="TreeGrafter"/>
</dbReference>
<evidence type="ECO:0000313" key="9">
    <source>
        <dbReference type="EMBL" id="KTD49153.1"/>
    </source>
</evidence>
<keyword evidence="4" id="KW-0813">Transport</keyword>
<name>A0A0W0XWF6_9GAMM</name>
<keyword evidence="5" id="KW-1005">Bacterial flagellum biogenesis</keyword>
<protein>
    <recommendedName>
        <fullName evidence="3">Flagellar assembly protein FliH</fullName>
    </recommendedName>
</protein>
<evidence type="ECO:0000256" key="5">
    <source>
        <dbReference type="ARBA" id="ARBA00022795"/>
    </source>
</evidence>
<reference evidence="9 10" key="1">
    <citation type="submission" date="2015-11" db="EMBL/GenBank/DDBJ databases">
        <title>Genomic analysis of 38 Legionella species identifies large and diverse effector repertoires.</title>
        <authorList>
            <person name="Burstein D."/>
            <person name="Amaro F."/>
            <person name="Zusman T."/>
            <person name="Lifshitz Z."/>
            <person name="Cohen O."/>
            <person name="Gilbert J.A."/>
            <person name="Pupko T."/>
            <person name="Shuman H.A."/>
            <person name="Segal G."/>
        </authorList>
    </citation>
    <scope>NUCLEOTIDE SEQUENCE [LARGE SCALE GENOMIC DNA]</scope>
    <source>
        <strain evidence="9 10">CDC#1442-AUS-E</strain>
    </source>
</reference>
<keyword evidence="7" id="KW-1006">Bacterial flagellum protein export</keyword>
<organism evidence="9 10">
    <name type="scientific">Legionella quinlivanii</name>
    <dbReference type="NCBI Taxonomy" id="45073"/>
    <lineage>
        <taxon>Bacteria</taxon>
        <taxon>Pseudomonadati</taxon>
        <taxon>Pseudomonadota</taxon>
        <taxon>Gammaproteobacteria</taxon>
        <taxon>Legionellales</taxon>
        <taxon>Legionellaceae</taxon>
        <taxon>Legionella</taxon>
    </lineage>
</organism>
<keyword evidence="6" id="KW-0653">Protein transport</keyword>
<keyword evidence="9" id="KW-0282">Flagellum</keyword>
<dbReference type="AlphaFoldDB" id="A0A0W0XWF6"/>
<evidence type="ECO:0000259" key="8">
    <source>
        <dbReference type="Pfam" id="PF02108"/>
    </source>
</evidence>
<dbReference type="InterPro" id="IPR018035">
    <property type="entry name" value="Flagellar_FliH/T3SS_HrpE"/>
</dbReference>
<dbReference type="OrthoDB" id="5651317at2"/>